<evidence type="ECO:0000259" key="13">
    <source>
        <dbReference type="Pfam" id="PF03717"/>
    </source>
</evidence>
<accession>A0A143HBC6</accession>
<organism evidence="14 15">
    <name type="scientific">Rummeliibacillus stabekisii</name>
    <dbReference type="NCBI Taxonomy" id="241244"/>
    <lineage>
        <taxon>Bacteria</taxon>
        <taxon>Bacillati</taxon>
        <taxon>Bacillota</taxon>
        <taxon>Bacilli</taxon>
        <taxon>Bacillales</taxon>
        <taxon>Caryophanaceae</taxon>
        <taxon>Rummeliibacillus</taxon>
    </lineage>
</organism>
<sequence>MRQKNKNPKKRSTNVKAKQRASLSFRMNVLFFSIFILFSILILRLGYMQIVKGEDYVRTLEKTEEVTVNTSVPRGRIYDREGRVLVDNKPKNAITYTKLQTTTSDEMLKTAKKLATLIKMDTSKIALRDKQDFWIKLHKEEAYEKVSKQEQKAINKDEKLTGSQKQAKIDDLVRERITNAELKSFSKSDLQVLAIYSKMVAGYNLSPQIIKSDDVTDKEFAIVSEHLNELPNVNTATDWKRIKNSDLSILGSTTSPSEGIPKDKLEYYLARDYSRNDRVGKSYIEGEYEELLQGQKAVVKNETNGKGQVVDTKTTFPGSPGKDLVLTVDSQLQEKLEKLVEEQLLSAKAQGASSLLDRAFLVMMNPNTGEVLSMVGKKIDTDENGKTKVNDYAIGTFTSAYEVGSVVKPATLLTGYSLNAITPGQTLLDEPIRIGQTTKSSIFNRGGAIYLTDLQALERSSNVYMFKTAMKIAGVNYVPGAGLPVKASDFSKIRKSFAQFGLGVDTGIDLPGEFTGFKGQETIPGKLLDLVIGQYDTFTPLQLAQYVSTIANGGKRIQPHLAKEIREPSVDGKKLGPLVEEFQPKVLNVIRNSPYEIDHVKQGMHLVYFGRQGSAASDFSGVDFDAAGKTGTAEVVYYGPKRASYGSQTLTVTHIGFAPYKNPEIAYAVVVPWITTSDRYPHINNIIARKAVETYFSLQKDHMQKQKQSTKEKITKPKNTESENE</sequence>
<comment type="similarity">
    <text evidence="3">Belongs to the transpeptidase family.</text>
</comment>
<dbReference type="OrthoDB" id="9770103at2"/>
<evidence type="ECO:0000256" key="5">
    <source>
        <dbReference type="ARBA" id="ARBA00022692"/>
    </source>
</evidence>
<evidence type="ECO:0000256" key="2">
    <source>
        <dbReference type="ARBA" id="ARBA00004236"/>
    </source>
</evidence>
<dbReference type="InterPro" id="IPR050515">
    <property type="entry name" value="Beta-lactam/transpept"/>
</dbReference>
<feature type="domain" description="Penicillin-binding protein transpeptidase" evidence="12">
    <location>
        <begin position="360"/>
        <end position="677"/>
    </location>
</feature>
<dbReference type="Gene3D" id="3.90.1310.10">
    <property type="entry name" value="Penicillin-binding protein 2a (Domain 2)"/>
    <property type="match status" value="1"/>
</dbReference>
<evidence type="ECO:0000256" key="8">
    <source>
        <dbReference type="ARBA" id="ARBA00022989"/>
    </source>
</evidence>
<reference evidence="15" key="2">
    <citation type="submission" date="2016-03" db="EMBL/GenBank/DDBJ databases">
        <authorList>
            <person name="Ploux O."/>
        </authorList>
    </citation>
    <scope>NUCLEOTIDE SEQUENCE [LARGE SCALE GENOMIC DNA]</scope>
    <source>
        <strain evidence="15">PP9</strain>
    </source>
</reference>
<evidence type="ECO:0000256" key="11">
    <source>
        <dbReference type="SAM" id="MobiDB-lite"/>
    </source>
</evidence>
<dbReference type="Pfam" id="PF03717">
    <property type="entry name" value="PBP_dimer"/>
    <property type="match status" value="1"/>
</dbReference>
<evidence type="ECO:0000313" key="15">
    <source>
        <dbReference type="Proteomes" id="UP000076021"/>
    </source>
</evidence>
<evidence type="ECO:0000256" key="9">
    <source>
        <dbReference type="ARBA" id="ARBA00023136"/>
    </source>
</evidence>
<dbReference type="SUPFAM" id="SSF56601">
    <property type="entry name" value="beta-lactamase/transpeptidase-like"/>
    <property type="match status" value="1"/>
</dbReference>
<keyword evidence="15" id="KW-1185">Reference proteome</keyword>
<evidence type="ECO:0000256" key="1">
    <source>
        <dbReference type="ARBA" id="ARBA00004167"/>
    </source>
</evidence>
<proteinExistence type="inferred from homology"/>
<dbReference type="Gene3D" id="3.40.710.10">
    <property type="entry name" value="DD-peptidase/beta-lactamase superfamily"/>
    <property type="match status" value="1"/>
</dbReference>
<keyword evidence="5" id="KW-0812">Transmembrane</keyword>
<evidence type="ECO:0000259" key="12">
    <source>
        <dbReference type="Pfam" id="PF00905"/>
    </source>
</evidence>
<dbReference type="InterPro" id="IPR036138">
    <property type="entry name" value="PBP_dimer_sf"/>
</dbReference>
<dbReference type="InterPro" id="IPR012338">
    <property type="entry name" value="Beta-lactam/transpept-like"/>
</dbReference>
<keyword evidence="9" id="KW-0472">Membrane</keyword>
<dbReference type="GO" id="GO:0009252">
    <property type="term" value="P:peptidoglycan biosynthetic process"/>
    <property type="evidence" value="ECO:0007669"/>
    <property type="project" value="UniProtKB-KW"/>
</dbReference>
<dbReference type="PANTHER" id="PTHR30627:SF2">
    <property type="entry name" value="PEPTIDOGLYCAN D,D-TRANSPEPTIDASE MRDA"/>
    <property type="match status" value="1"/>
</dbReference>
<keyword evidence="7" id="KW-0573">Peptidoglycan synthesis</keyword>
<evidence type="ECO:0000256" key="4">
    <source>
        <dbReference type="ARBA" id="ARBA00022475"/>
    </source>
</evidence>
<dbReference type="GO" id="GO:0071972">
    <property type="term" value="F:peptidoglycan L,D-transpeptidase activity"/>
    <property type="evidence" value="ECO:0007669"/>
    <property type="project" value="TreeGrafter"/>
</dbReference>
<dbReference type="GO" id="GO:0005886">
    <property type="term" value="C:plasma membrane"/>
    <property type="evidence" value="ECO:0007669"/>
    <property type="project" value="UniProtKB-SubCell"/>
</dbReference>
<feature type="domain" description="Penicillin-binding protein dimerisation" evidence="13">
    <location>
        <begin position="71"/>
        <end position="313"/>
    </location>
</feature>
<name>A0A143HBC6_9BACL</name>
<keyword evidence="6" id="KW-0133">Cell shape</keyword>
<dbReference type="EMBL" id="CP014806">
    <property type="protein sequence ID" value="AMW98806.1"/>
    <property type="molecule type" value="Genomic_DNA"/>
</dbReference>
<evidence type="ECO:0000256" key="7">
    <source>
        <dbReference type="ARBA" id="ARBA00022984"/>
    </source>
</evidence>
<dbReference type="PANTHER" id="PTHR30627">
    <property type="entry name" value="PEPTIDOGLYCAN D,D-TRANSPEPTIDASE"/>
    <property type="match status" value="1"/>
</dbReference>
<dbReference type="GO" id="GO:0008658">
    <property type="term" value="F:penicillin binding"/>
    <property type="evidence" value="ECO:0007669"/>
    <property type="project" value="InterPro"/>
</dbReference>
<dbReference type="STRING" id="241244.ATY39_04695"/>
<dbReference type="KEGG" id="rst:ATY39_04695"/>
<keyword evidence="8" id="KW-1133">Transmembrane helix</keyword>
<dbReference type="GO" id="GO:0071555">
    <property type="term" value="P:cell wall organization"/>
    <property type="evidence" value="ECO:0007669"/>
    <property type="project" value="UniProtKB-KW"/>
</dbReference>
<feature type="region of interest" description="Disordered" evidence="11">
    <location>
        <begin position="702"/>
        <end position="725"/>
    </location>
</feature>
<comment type="subcellular location">
    <subcellularLocation>
        <location evidence="2">Cell membrane</location>
    </subcellularLocation>
    <subcellularLocation>
        <location evidence="1">Membrane</location>
        <topology evidence="1">Single-pass membrane protein</topology>
    </subcellularLocation>
</comment>
<dbReference type="InterPro" id="IPR005311">
    <property type="entry name" value="PBP_dimer"/>
</dbReference>
<evidence type="ECO:0000256" key="6">
    <source>
        <dbReference type="ARBA" id="ARBA00022960"/>
    </source>
</evidence>
<dbReference type="Pfam" id="PF00905">
    <property type="entry name" value="Transpeptidase"/>
    <property type="match status" value="1"/>
</dbReference>
<keyword evidence="10" id="KW-0961">Cell wall biogenesis/degradation</keyword>
<dbReference type="SUPFAM" id="SSF56519">
    <property type="entry name" value="Penicillin binding protein dimerisation domain"/>
    <property type="match status" value="1"/>
</dbReference>
<keyword evidence="4" id="KW-1003">Cell membrane</keyword>
<evidence type="ECO:0000256" key="10">
    <source>
        <dbReference type="ARBA" id="ARBA00023316"/>
    </source>
</evidence>
<evidence type="ECO:0000313" key="14">
    <source>
        <dbReference type="EMBL" id="AMW98806.1"/>
    </source>
</evidence>
<evidence type="ECO:0000256" key="3">
    <source>
        <dbReference type="ARBA" id="ARBA00007171"/>
    </source>
</evidence>
<reference evidence="14 15" key="1">
    <citation type="journal article" date="2016" name="Genome Announc.">
        <title>Whole-Genome Sequence of Rummeliibacillus stabekisii Strain PP9 Isolated from Antarctic Soil.</title>
        <authorList>
            <person name="da Mota F.F."/>
            <person name="Vollu R.E."/>
            <person name="Jurelevicius D."/>
            <person name="Seldin L."/>
        </authorList>
    </citation>
    <scope>NUCLEOTIDE SEQUENCE [LARGE SCALE GENOMIC DNA]</scope>
    <source>
        <strain evidence="14 15">PP9</strain>
    </source>
</reference>
<dbReference type="Proteomes" id="UP000076021">
    <property type="component" value="Chromosome"/>
</dbReference>
<dbReference type="GO" id="GO:0008360">
    <property type="term" value="P:regulation of cell shape"/>
    <property type="evidence" value="ECO:0007669"/>
    <property type="project" value="UniProtKB-KW"/>
</dbReference>
<dbReference type="InterPro" id="IPR001460">
    <property type="entry name" value="PCN-bd_Tpept"/>
</dbReference>
<protein>
    <submittedName>
        <fullName evidence="14">Penicillin-binding protein</fullName>
    </submittedName>
</protein>
<gene>
    <name evidence="14" type="ORF">ATY39_04695</name>
</gene>
<dbReference type="AlphaFoldDB" id="A0A143HBC6"/>
<dbReference type="RefSeq" id="WP_066786545.1">
    <property type="nucleotide sequence ID" value="NZ_CP014806.1"/>
</dbReference>
<dbReference type="Gene3D" id="1.10.10.1230">
    <property type="entry name" value="Penicillin-binding protein, N-terminal non-catalytic domain, head sub-domain"/>
    <property type="match status" value="1"/>
</dbReference>